<dbReference type="GO" id="GO:0046353">
    <property type="term" value="F:aminoglycoside 3-N-acetyltransferase activity"/>
    <property type="evidence" value="ECO:0007669"/>
    <property type="project" value="UniProtKB-EC"/>
</dbReference>
<evidence type="ECO:0000256" key="2">
    <source>
        <dbReference type="ARBA" id="ARBA00022679"/>
    </source>
</evidence>
<dbReference type="PANTHER" id="PTHR11104:SF0">
    <property type="entry name" value="SPBETA PROPHAGE-DERIVED AMINOGLYCOSIDE N(3')-ACETYLTRANSFERASE-LIKE PROTEIN YOKD"/>
    <property type="match status" value="1"/>
</dbReference>
<comment type="similarity">
    <text evidence="1 4">Belongs to the antibiotic N-acetyltransferase family.</text>
</comment>
<keyword evidence="4" id="KW-0046">Antibiotic resistance</keyword>
<comment type="catalytic activity">
    <reaction evidence="4">
        <text>a 2-deoxystreptamine antibiotic + acetyl-CoA = an N(3)-acetyl-2-deoxystreptamine antibiotic + CoA + H(+)</text>
        <dbReference type="Rhea" id="RHEA:12665"/>
        <dbReference type="ChEBI" id="CHEBI:15378"/>
        <dbReference type="ChEBI" id="CHEBI:57287"/>
        <dbReference type="ChEBI" id="CHEBI:57288"/>
        <dbReference type="ChEBI" id="CHEBI:57921"/>
        <dbReference type="ChEBI" id="CHEBI:77452"/>
        <dbReference type="EC" id="2.3.1.81"/>
    </reaction>
</comment>
<protein>
    <recommendedName>
        <fullName evidence="4">Aminoglycoside N(3)-acetyltransferase</fullName>
        <ecNumber evidence="4">2.3.1.-</ecNumber>
    </recommendedName>
</protein>
<dbReference type="AlphaFoldDB" id="A0A0M9U3E9"/>
<gene>
    <name evidence="6" type="ORF">ADN01_04955</name>
    <name evidence="5" type="ORF">LSAC_03554</name>
</gene>
<dbReference type="SUPFAM" id="SSF110710">
    <property type="entry name" value="TTHA0583/YokD-like"/>
    <property type="match status" value="1"/>
</dbReference>
<dbReference type="STRING" id="229921.ADN01_04955"/>
<evidence type="ECO:0000313" key="6">
    <source>
        <dbReference type="EMBL" id="KPL87495.1"/>
    </source>
</evidence>
<reference evidence="6 7" key="2">
    <citation type="submission" date="2015-07" db="EMBL/GenBank/DDBJ databases">
        <title>Genome sequence of Levilinea saccharolytica DSM 16555.</title>
        <authorList>
            <person name="Hemp J."/>
            <person name="Ward L.M."/>
            <person name="Pace L.A."/>
            <person name="Fischer W.W."/>
        </authorList>
    </citation>
    <scope>NUCLEOTIDE SEQUENCE [LARGE SCALE GENOMIC DNA]</scope>
    <source>
        <strain evidence="6 7">KIBI-1</strain>
    </source>
</reference>
<dbReference type="InterPro" id="IPR003679">
    <property type="entry name" value="Amioglycoside_AcTrfase"/>
</dbReference>
<dbReference type="Proteomes" id="UP000050501">
    <property type="component" value="Unassembled WGS sequence"/>
</dbReference>
<sequence length="272" mass="29625">MGEQEAILQTAQGPITRASLRRDLEGLGVRAGMTLLVHASLSRLGWVAGGPAAVILALEDALGAEGTLMMPAHSGDLSEPSHWCHPPVPEDWWPVIRAEAPAFQTDLTPTRGMGVIAETFRRQAGTLRSQHPQLSFAARGPRAGELTRDHALTPALGEESPLARLYALDGWVLFLGTDHNTNTSLHLAEVRARLTNPQRIQQGAPVLADGERCWVTFEDYEWDSDDFAALGAEYIPAPGDAFTGRVGLAQTSLLRQRPMVDFAVGWMESHRR</sequence>
<dbReference type="Pfam" id="PF02522">
    <property type="entry name" value="Antibiotic_NAT"/>
    <property type="match status" value="1"/>
</dbReference>
<keyword evidence="3 4" id="KW-0012">Acyltransferase</keyword>
<evidence type="ECO:0000256" key="4">
    <source>
        <dbReference type="RuleBase" id="RU365031"/>
    </source>
</evidence>
<evidence type="ECO:0000256" key="1">
    <source>
        <dbReference type="ARBA" id="ARBA00006383"/>
    </source>
</evidence>
<dbReference type="GO" id="GO:0046677">
    <property type="term" value="P:response to antibiotic"/>
    <property type="evidence" value="ECO:0007669"/>
    <property type="project" value="UniProtKB-KW"/>
</dbReference>
<dbReference type="RefSeq" id="WP_062419905.1">
    <property type="nucleotide sequence ID" value="NZ_BBXZ01000186.1"/>
</dbReference>
<dbReference type="EMBL" id="DF967975">
    <property type="protein sequence ID" value="GAP19644.1"/>
    <property type="molecule type" value="Genomic_DNA"/>
</dbReference>
<dbReference type="PANTHER" id="PTHR11104">
    <property type="entry name" value="AMINOGLYCOSIDE N3-ACETYLTRANSFERASE"/>
    <property type="match status" value="1"/>
</dbReference>
<keyword evidence="7" id="KW-1185">Reference proteome</keyword>
<accession>A0A0M9U3E9</accession>
<organism evidence="5">
    <name type="scientific">Levilinea saccharolytica</name>
    <dbReference type="NCBI Taxonomy" id="229921"/>
    <lineage>
        <taxon>Bacteria</taxon>
        <taxon>Bacillati</taxon>
        <taxon>Chloroflexota</taxon>
        <taxon>Anaerolineae</taxon>
        <taxon>Anaerolineales</taxon>
        <taxon>Anaerolineaceae</taxon>
        <taxon>Levilinea</taxon>
    </lineage>
</organism>
<reference evidence="5" key="1">
    <citation type="journal article" date="2015" name="Genome Announc.">
        <title>Draft Genome Sequences of Anaerolinea thermolimosa IMO-1, Bellilinea caldifistulae GOMI-1, Leptolinea tardivitalis YMTK-2, Levilinea saccharolytica KIBI-1, Longilinea arvoryzae KOME-1, Previously Described as Members of the Class Anaerolineae (Chloroflexi).</title>
        <authorList>
            <person name="Matsuura N."/>
            <person name="Tourlousse M.D."/>
            <person name="Ohashi A."/>
            <person name="Hugenholtz P."/>
            <person name="Sekiguchi Y."/>
        </authorList>
    </citation>
    <scope>NUCLEOTIDE SEQUENCE</scope>
    <source>
        <strain evidence="5">KIBI-1</strain>
    </source>
</reference>
<proteinExistence type="inferred from homology"/>
<keyword evidence="2 4" id="KW-0808">Transferase</keyword>
<dbReference type="PATRIC" id="fig|229921.5.peg.3345"/>
<dbReference type="OrthoDB" id="7330654at2"/>
<dbReference type="EMBL" id="LGCM01000019">
    <property type="protein sequence ID" value="KPL87495.1"/>
    <property type="molecule type" value="Genomic_DNA"/>
</dbReference>
<name>A0A0M9U3E9_9CHLR</name>
<evidence type="ECO:0000313" key="5">
    <source>
        <dbReference type="EMBL" id="GAP19644.1"/>
    </source>
</evidence>
<evidence type="ECO:0000313" key="7">
    <source>
        <dbReference type="Proteomes" id="UP000050501"/>
    </source>
</evidence>
<evidence type="ECO:0000256" key="3">
    <source>
        <dbReference type="ARBA" id="ARBA00023315"/>
    </source>
</evidence>
<dbReference type="EC" id="2.3.1.-" evidence="4"/>
<dbReference type="InterPro" id="IPR028345">
    <property type="entry name" value="Antibiotic_NAT-like"/>
</dbReference>